<evidence type="ECO:0000256" key="8">
    <source>
        <dbReference type="ARBA" id="ARBA00022741"/>
    </source>
</evidence>
<evidence type="ECO:0000256" key="2">
    <source>
        <dbReference type="ARBA" id="ARBA00004651"/>
    </source>
</evidence>
<dbReference type="InterPro" id="IPR004358">
    <property type="entry name" value="Sig_transdc_His_kin-like_C"/>
</dbReference>
<evidence type="ECO:0000256" key="13">
    <source>
        <dbReference type="ARBA" id="ARBA00023136"/>
    </source>
</evidence>
<sequence>MNSSFLRRMRILPSSLGRKYAIYFVAVVGTALLVSGLVQLSFTYRENQSAVLNLQAEKAAFAASRIEAYVREIEHQMGWMRFPRPAGTGEDQVRLDFLKLLRQVPAITDLMLLDAQGHERLKVSRLSADRVDPAADHSRDPRFVLPRQGETYFGPVSFRKETEPYMTIAVAEGGHAGGVIVADVNLKFIWDVISQIKAGENGSAYVVDADGRLIAHPDISLVLRKLDLSALPQVASARSHEDRTPRVTHGPDGAQVLSAHAEIPSLHWLVFVEQPVSEALGPVYAALRRTGLLLLLGLALAVLASIYVSRRMAKPIMAIGEGASVLAGGDLSHRIEIRTGDELEGLAGQVNHLAATLGDLYGNLERKVDLRTEELSEALREIRRKSAELEVAGRHKTEFLASMSHELRTPLNAIIGFSEALLERMFGELNEKQADYLADIHASGVHLLSLINDILDLSKIEAGRMDLELSRFDVPAALQSTLSLMRERASRSRVALRLDCDKVPRQWVADERKFKQIMINLLSNAVKFTPAGGEVSVSAATAADALEIAVQDTGIGIKAEDQELVFEEFRQASGAHPGKVEGSGLGLALARRLAELHGGTIRMQSQVGQGSTFVVRLPQQEVA</sequence>
<dbReference type="Gene3D" id="6.10.340.10">
    <property type="match status" value="1"/>
</dbReference>
<keyword evidence="11 15" id="KW-1133">Transmembrane helix</keyword>
<comment type="subcellular location">
    <subcellularLocation>
        <location evidence="2">Cell membrane</location>
        <topology evidence="2">Multi-pass membrane protein</topology>
    </subcellularLocation>
</comment>
<evidence type="ECO:0000256" key="1">
    <source>
        <dbReference type="ARBA" id="ARBA00000085"/>
    </source>
</evidence>
<dbReference type="Proteomes" id="UP000541185">
    <property type="component" value="Unassembled WGS sequence"/>
</dbReference>
<dbReference type="CDD" id="cd16922">
    <property type="entry name" value="HATPase_EvgS-ArcB-TorS-like"/>
    <property type="match status" value="1"/>
</dbReference>
<keyword evidence="6" id="KW-0808">Transferase</keyword>
<feature type="transmembrane region" description="Helical" evidence="15">
    <location>
        <begin position="20"/>
        <end position="42"/>
    </location>
</feature>
<dbReference type="CDD" id="cd00082">
    <property type="entry name" value="HisKA"/>
    <property type="match status" value="1"/>
</dbReference>
<dbReference type="Pfam" id="PF02518">
    <property type="entry name" value="HATPase_c"/>
    <property type="match status" value="1"/>
</dbReference>
<dbReference type="PROSITE" id="PS50885">
    <property type="entry name" value="HAMP"/>
    <property type="match status" value="1"/>
</dbReference>
<dbReference type="InterPro" id="IPR033479">
    <property type="entry name" value="dCache_1"/>
</dbReference>
<dbReference type="Pfam" id="PF00672">
    <property type="entry name" value="HAMP"/>
    <property type="match status" value="1"/>
</dbReference>
<feature type="domain" description="HAMP" evidence="17">
    <location>
        <begin position="310"/>
        <end position="362"/>
    </location>
</feature>
<dbReference type="InterPro" id="IPR003594">
    <property type="entry name" value="HATPase_dom"/>
</dbReference>
<evidence type="ECO:0000313" key="18">
    <source>
        <dbReference type="EMBL" id="NML45033.1"/>
    </source>
</evidence>
<evidence type="ECO:0000256" key="15">
    <source>
        <dbReference type="SAM" id="Phobius"/>
    </source>
</evidence>
<evidence type="ECO:0000313" key="19">
    <source>
        <dbReference type="Proteomes" id="UP000541185"/>
    </source>
</evidence>
<dbReference type="GO" id="GO:0005886">
    <property type="term" value="C:plasma membrane"/>
    <property type="evidence" value="ECO:0007669"/>
    <property type="project" value="UniProtKB-SubCell"/>
</dbReference>
<dbReference type="CDD" id="cd18774">
    <property type="entry name" value="PDC2_HK_sensor"/>
    <property type="match status" value="1"/>
</dbReference>
<keyword evidence="19" id="KW-1185">Reference proteome</keyword>
<keyword evidence="13 15" id="KW-0472">Membrane</keyword>
<keyword evidence="8" id="KW-0547">Nucleotide-binding</keyword>
<dbReference type="RefSeq" id="WP_169419126.1">
    <property type="nucleotide sequence ID" value="NZ_JABBFX010000001.1"/>
</dbReference>
<dbReference type="GO" id="GO:0005524">
    <property type="term" value="F:ATP binding"/>
    <property type="evidence" value="ECO:0007669"/>
    <property type="project" value="UniProtKB-KW"/>
</dbReference>
<organism evidence="18 19">
    <name type="scientific">Ramlibacter agri</name>
    <dbReference type="NCBI Taxonomy" id="2728837"/>
    <lineage>
        <taxon>Bacteria</taxon>
        <taxon>Pseudomonadati</taxon>
        <taxon>Pseudomonadota</taxon>
        <taxon>Betaproteobacteria</taxon>
        <taxon>Burkholderiales</taxon>
        <taxon>Comamonadaceae</taxon>
        <taxon>Ramlibacter</taxon>
    </lineage>
</organism>
<dbReference type="GO" id="GO:0000155">
    <property type="term" value="F:phosphorelay sensor kinase activity"/>
    <property type="evidence" value="ECO:0007669"/>
    <property type="project" value="InterPro"/>
</dbReference>
<keyword evidence="12" id="KW-0902">Two-component regulatory system</keyword>
<name>A0A848H930_9BURK</name>
<evidence type="ECO:0000259" key="17">
    <source>
        <dbReference type="PROSITE" id="PS50885"/>
    </source>
</evidence>
<accession>A0A848H930</accession>
<dbReference type="InterPro" id="IPR036890">
    <property type="entry name" value="HATPase_C_sf"/>
</dbReference>
<dbReference type="SUPFAM" id="SSF55874">
    <property type="entry name" value="ATPase domain of HSP90 chaperone/DNA topoisomerase II/histidine kinase"/>
    <property type="match status" value="1"/>
</dbReference>
<evidence type="ECO:0000256" key="10">
    <source>
        <dbReference type="ARBA" id="ARBA00022840"/>
    </source>
</evidence>
<evidence type="ECO:0000256" key="5">
    <source>
        <dbReference type="ARBA" id="ARBA00022553"/>
    </source>
</evidence>
<proteinExistence type="predicted"/>
<keyword evidence="10" id="KW-0067">ATP-binding</keyword>
<dbReference type="SMART" id="SM00387">
    <property type="entry name" value="HATPase_c"/>
    <property type="match status" value="1"/>
</dbReference>
<dbReference type="InterPro" id="IPR036097">
    <property type="entry name" value="HisK_dim/P_sf"/>
</dbReference>
<keyword evidence="5" id="KW-0597">Phosphoprotein</keyword>
<feature type="transmembrane region" description="Helical" evidence="15">
    <location>
        <begin position="290"/>
        <end position="308"/>
    </location>
</feature>
<evidence type="ECO:0000256" key="3">
    <source>
        <dbReference type="ARBA" id="ARBA00012438"/>
    </source>
</evidence>
<keyword evidence="14" id="KW-0175">Coiled coil</keyword>
<protein>
    <recommendedName>
        <fullName evidence="3">histidine kinase</fullName>
        <ecNumber evidence="3">2.7.13.3</ecNumber>
    </recommendedName>
</protein>
<keyword evidence="7 15" id="KW-0812">Transmembrane</keyword>
<dbReference type="InterPro" id="IPR005467">
    <property type="entry name" value="His_kinase_dom"/>
</dbReference>
<dbReference type="InterPro" id="IPR003660">
    <property type="entry name" value="HAMP_dom"/>
</dbReference>
<dbReference type="SMART" id="SM00388">
    <property type="entry name" value="HisKA"/>
    <property type="match status" value="1"/>
</dbReference>
<comment type="catalytic activity">
    <reaction evidence="1">
        <text>ATP + protein L-histidine = ADP + protein N-phospho-L-histidine.</text>
        <dbReference type="EC" id="2.7.13.3"/>
    </reaction>
</comment>
<dbReference type="SMART" id="SM00304">
    <property type="entry name" value="HAMP"/>
    <property type="match status" value="1"/>
</dbReference>
<dbReference type="PRINTS" id="PR00344">
    <property type="entry name" value="BCTRLSENSOR"/>
</dbReference>
<evidence type="ECO:0000256" key="11">
    <source>
        <dbReference type="ARBA" id="ARBA00022989"/>
    </source>
</evidence>
<reference evidence="18 19" key="1">
    <citation type="submission" date="2020-04" db="EMBL/GenBank/DDBJ databases">
        <title>Ramlibacter sp. G-1-2-2 isolated from soil.</title>
        <authorList>
            <person name="Dahal R.H."/>
        </authorList>
    </citation>
    <scope>NUCLEOTIDE SEQUENCE [LARGE SCALE GENOMIC DNA]</scope>
    <source>
        <strain evidence="18 19">G-1-2-2</strain>
    </source>
</reference>
<dbReference type="Gene3D" id="3.30.450.20">
    <property type="entry name" value="PAS domain"/>
    <property type="match status" value="1"/>
</dbReference>
<dbReference type="EMBL" id="JABBFX010000001">
    <property type="protein sequence ID" value="NML45033.1"/>
    <property type="molecule type" value="Genomic_DNA"/>
</dbReference>
<evidence type="ECO:0000256" key="14">
    <source>
        <dbReference type="SAM" id="Coils"/>
    </source>
</evidence>
<evidence type="ECO:0000259" key="16">
    <source>
        <dbReference type="PROSITE" id="PS50109"/>
    </source>
</evidence>
<comment type="caution">
    <text evidence="18">The sequence shown here is derived from an EMBL/GenBank/DDBJ whole genome shotgun (WGS) entry which is preliminary data.</text>
</comment>
<gene>
    <name evidence="18" type="ORF">HHL11_14840</name>
</gene>
<dbReference type="Pfam" id="PF00512">
    <property type="entry name" value="HisKA"/>
    <property type="match status" value="1"/>
</dbReference>
<evidence type="ECO:0000256" key="12">
    <source>
        <dbReference type="ARBA" id="ARBA00023012"/>
    </source>
</evidence>
<dbReference type="Gene3D" id="1.10.287.130">
    <property type="match status" value="1"/>
</dbReference>
<dbReference type="PANTHER" id="PTHR43711:SF31">
    <property type="entry name" value="HISTIDINE KINASE"/>
    <property type="match status" value="1"/>
</dbReference>
<evidence type="ECO:0000256" key="9">
    <source>
        <dbReference type="ARBA" id="ARBA00022777"/>
    </source>
</evidence>
<dbReference type="CDD" id="cd18773">
    <property type="entry name" value="PDC1_HK_sensor"/>
    <property type="match status" value="1"/>
</dbReference>
<evidence type="ECO:0000256" key="4">
    <source>
        <dbReference type="ARBA" id="ARBA00022475"/>
    </source>
</evidence>
<dbReference type="FunFam" id="1.10.287.130:FF:000038">
    <property type="entry name" value="Sensory transduction histidine kinase"/>
    <property type="match status" value="1"/>
</dbReference>
<dbReference type="PANTHER" id="PTHR43711">
    <property type="entry name" value="TWO-COMPONENT HISTIDINE KINASE"/>
    <property type="match status" value="1"/>
</dbReference>
<evidence type="ECO:0000256" key="7">
    <source>
        <dbReference type="ARBA" id="ARBA00022692"/>
    </source>
</evidence>
<keyword evidence="4" id="KW-1003">Cell membrane</keyword>
<keyword evidence="9" id="KW-0418">Kinase</keyword>
<dbReference type="SUPFAM" id="SSF158472">
    <property type="entry name" value="HAMP domain-like"/>
    <property type="match status" value="1"/>
</dbReference>
<dbReference type="SUPFAM" id="SSF47384">
    <property type="entry name" value="Homodimeric domain of signal transducing histidine kinase"/>
    <property type="match status" value="1"/>
</dbReference>
<evidence type="ECO:0000256" key="6">
    <source>
        <dbReference type="ARBA" id="ARBA00022679"/>
    </source>
</evidence>
<feature type="domain" description="Histidine kinase" evidence="16">
    <location>
        <begin position="402"/>
        <end position="621"/>
    </location>
</feature>
<feature type="coiled-coil region" evidence="14">
    <location>
        <begin position="361"/>
        <end position="392"/>
    </location>
</feature>
<dbReference type="FunFam" id="3.30.565.10:FF:000023">
    <property type="entry name" value="PAS domain-containing sensor histidine kinase"/>
    <property type="match status" value="1"/>
</dbReference>
<dbReference type="PROSITE" id="PS50109">
    <property type="entry name" value="HIS_KIN"/>
    <property type="match status" value="1"/>
</dbReference>
<dbReference type="Gene3D" id="3.30.565.10">
    <property type="entry name" value="Histidine kinase-like ATPase, C-terminal domain"/>
    <property type="match status" value="1"/>
</dbReference>
<dbReference type="EC" id="2.7.13.3" evidence="3"/>
<dbReference type="AlphaFoldDB" id="A0A848H930"/>
<dbReference type="InterPro" id="IPR003661">
    <property type="entry name" value="HisK_dim/P_dom"/>
</dbReference>
<dbReference type="Pfam" id="PF02743">
    <property type="entry name" value="dCache_1"/>
    <property type="match status" value="1"/>
</dbReference>
<dbReference type="InterPro" id="IPR050736">
    <property type="entry name" value="Sensor_HK_Regulatory"/>
</dbReference>
<dbReference type="CDD" id="cd06225">
    <property type="entry name" value="HAMP"/>
    <property type="match status" value="1"/>
</dbReference>